<reference evidence="3" key="1">
    <citation type="journal article" date="2019" name="Int. J. Syst. Evol. Microbiol.">
        <title>The Global Catalogue of Microorganisms (GCM) 10K type strain sequencing project: providing services to taxonomists for standard genome sequencing and annotation.</title>
        <authorList>
            <consortium name="The Broad Institute Genomics Platform"/>
            <consortium name="The Broad Institute Genome Sequencing Center for Infectious Disease"/>
            <person name="Wu L."/>
            <person name="Ma J."/>
        </authorList>
    </citation>
    <scope>NUCLEOTIDE SEQUENCE [LARGE SCALE GENOMIC DNA]</scope>
    <source>
        <strain evidence="3">JCM 16704</strain>
    </source>
</reference>
<comment type="caution">
    <text evidence="2">The sequence shown here is derived from an EMBL/GenBank/DDBJ whole genome shotgun (WGS) entry which is preliminary data.</text>
</comment>
<proteinExistence type="predicted"/>
<evidence type="ECO:0000313" key="3">
    <source>
        <dbReference type="Proteomes" id="UP001500101"/>
    </source>
</evidence>
<dbReference type="RefSeq" id="WP_344673844.1">
    <property type="nucleotide sequence ID" value="NZ_BAAAZI010000006.1"/>
</dbReference>
<protein>
    <recommendedName>
        <fullName evidence="4">Lipoprotein</fullName>
    </recommendedName>
</protein>
<dbReference type="EMBL" id="BAAAZI010000006">
    <property type="protein sequence ID" value="GAA4137399.1"/>
    <property type="molecule type" value="Genomic_DNA"/>
</dbReference>
<keyword evidence="1" id="KW-0732">Signal</keyword>
<feature type="signal peptide" evidence="1">
    <location>
        <begin position="1"/>
        <end position="22"/>
    </location>
</feature>
<organism evidence="2 3">
    <name type="scientific">Sphingobacterium kyonggiense</name>
    <dbReference type="NCBI Taxonomy" id="714075"/>
    <lineage>
        <taxon>Bacteria</taxon>
        <taxon>Pseudomonadati</taxon>
        <taxon>Bacteroidota</taxon>
        <taxon>Sphingobacteriia</taxon>
        <taxon>Sphingobacteriales</taxon>
        <taxon>Sphingobacteriaceae</taxon>
        <taxon>Sphingobacterium</taxon>
    </lineage>
</organism>
<evidence type="ECO:0000313" key="2">
    <source>
        <dbReference type="EMBL" id="GAA4137399.1"/>
    </source>
</evidence>
<dbReference type="PROSITE" id="PS51257">
    <property type="entry name" value="PROKAR_LIPOPROTEIN"/>
    <property type="match status" value="1"/>
</dbReference>
<accession>A0ABP7YK92</accession>
<evidence type="ECO:0000256" key="1">
    <source>
        <dbReference type="SAM" id="SignalP"/>
    </source>
</evidence>
<name>A0ABP7YK92_9SPHI</name>
<dbReference type="Proteomes" id="UP001500101">
    <property type="component" value="Unassembled WGS sequence"/>
</dbReference>
<gene>
    <name evidence="2" type="ORF">GCM10022216_13350</name>
</gene>
<sequence>MKTKIYLKTALAIALLVVSASCKDKNKNEVKPKASSVTYRISSPTANIALTSLIVTDSKGKDSTITKDLNKLPKSVTIIRKAPKKGETLSIKTKVDKPASVRLEILINGKVVKDSKAIEIKDIKNEAKTNHKL</sequence>
<feature type="chain" id="PRO_5046142532" description="Lipoprotein" evidence="1">
    <location>
        <begin position="23"/>
        <end position="133"/>
    </location>
</feature>
<evidence type="ECO:0008006" key="4">
    <source>
        <dbReference type="Google" id="ProtNLM"/>
    </source>
</evidence>
<keyword evidence="3" id="KW-1185">Reference proteome</keyword>